<organism evidence="8 9">
    <name type="scientific">Coniochaeta hoffmannii</name>
    <dbReference type="NCBI Taxonomy" id="91930"/>
    <lineage>
        <taxon>Eukaryota</taxon>
        <taxon>Fungi</taxon>
        <taxon>Dikarya</taxon>
        <taxon>Ascomycota</taxon>
        <taxon>Pezizomycotina</taxon>
        <taxon>Sordariomycetes</taxon>
        <taxon>Sordariomycetidae</taxon>
        <taxon>Coniochaetales</taxon>
        <taxon>Coniochaetaceae</taxon>
        <taxon>Coniochaeta</taxon>
    </lineage>
</organism>
<dbReference type="AlphaFoldDB" id="A0AA38VXI0"/>
<dbReference type="PANTHER" id="PTHR43791">
    <property type="entry name" value="PERMEASE-RELATED"/>
    <property type="match status" value="1"/>
</dbReference>
<comment type="caution">
    <text evidence="8">The sequence shown here is derived from an EMBL/GenBank/DDBJ whole genome shotgun (WGS) entry which is preliminary data.</text>
</comment>
<dbReference type="PANTHER" id="PTHR43791:SF32">
    <property type="entry name" value="MAJOR FACILITATOR SUPERFAMILY (MFS) PROFILE DOMAIN-CONTAINING PROTEIN"/>
    <property type="match status" value="1"/>
</dbReference>
<evidence type="ECO:0000256" key="2">
    <source>
        <dbReference type="ARBA" id="ARBA00022448"/>
    </source>
</evidence>
<evidence type="ECO:0000313" key="8">
    <source>
        <dbReference type="EMBL" id="KAJ9151623.1"/>
    </source>
</evidence>
<feature type="transmembrane region" description="Helical" evidence="6">
    <location>
        <begin position="386"/>
        <end position="407"/>
    </location>
</feature>
<feature type="domain" description="Major facilitator superfamily (MFS) profile" evidence="7">
    <location>
        <begin position="52"/>
        <end position="499"/>
    </location>
</feature>
<evidence type="ECO:0000256" key="6">
    <source>
        <dbReference type="SAM" id="Phobius"/>
    </source>
</evidence>
<feature type="transmembrane region" description="Helical" evidence="6">
    <location>
        <begin position="293"/>
        <end position="309"/>
    </location>
</feature>
<dbReference type="GO" id="GO:0022857">
    <property type="term" value="F:transmembrane transporter activity"/>
    <property type="evidence" value="ECO:0007669"/>
    <property type="project" value="InterPro"/>
</dbReference>
<keyword evidence="3 6" id="KW-0812">Transmembrane</keyword>
<comment type="subcellular location">
    <subcellularLocation>
        <location evidence="1">Membrane</location>
        <topology evidence="1">Multi-pass membrane protein</topology>
    </subcellularLocation>
</comment>
<feature type="transmembrane region" description="Helical" evidence="6">
    <location>
        <begin position="119"/>
        <end position="137"/>
    </location>
</feature>
<proteinExistence type="predicted"/>
<dbReference type="EMBL" id="JANBVN010000061">
    <property type="protein sequence ID" value="KAJ9151623.1"/>
    <property type="molecule type" value="Genomic_DNA"/>
</dbReference>
<feature type="transmembrane region" description="Helical" evidence="6">
    <location>
        <begin position="452"/>
        <end position="473"/>
    </location>
</feature>
<dbReference type="InterPro" id="IPR011701">
    <property type="entry name" value="MFS"/>
</dbReference>
<keyword evidence="5 6" id="KW-0472">Membrane</keyword>
<keyword evidence="9" id="KW-1185">Reference proteome</keyword>
<keyword evidence="2" id="KW-0813">Transport</keyword>
<dbReference type="InterPro" id="IPR036259">
    <property type="entry name" value="MFS_trans_sf"/>
</dbReference>
<feature type="transmembrane region" description="Helical" evidence="6">
    <location>
        <begin position="419"/>
        <end position="440"/>
    </location>
</feature>
<accession>A0AA38VXI0</accession>
<dbReference type="SUPFAM" id="SSF103473">
    <property type="entry name" value="MFS general substrate transporter"/>
    <property type="match status" value="1"/>
</dbReference>
<feature type="transmembrane region" description="Helical" evidence="6">
    <location>
        <begin position="360"/>
        <end position="380"/>
    </location>
</feature>
<dbReference type="Gene3D" id="1.20.1250.20">
    <property type="entry name" value="MFS general substrate transporter like domains"/>
    <property type="match status" value="2"/>
</dbReference>
<keyword evidence="4 6" id="KW-1133">Transmembrane helix</keyword>
<protein>
    <submittedName>
        <fullName evidence="8">Inner membrane transporter yfaV</fullName>
    </submittedName>
</protein>
<gene>
    <name evidence="8" type="ORF">NKR19_g4743</name>
</gene>
<evidence type="ECO:0000256" key="5">
    <source>
        <dbReference type="ARBA" id="ARBA00023136"/>
    </source>
</evidence>
<evidence type="ECO:0000259" key="7">
    <source>
        <dbReference type="PROSITE" id="PS50850"/>
    </source>
</evidence>
<dbReference type="PROSITE" id="PS50850">
    <property type="entry name" value="MFS"/>
    <property type="match status" value="1"/>
</dbReference>
<dbReference type="GO" id="GO:0016020">
    <property type="term" value="C:membrane"/>
    <property type="evidence" value="ECO:0007669"/>
    <property type="project" value="UniProtKB-SubCell"/>
</dbReference>
<evidence type="ECO:0000256" key="4">
    <source>
        <dbReference type="ARBA" id="ARBA00022989"/>
    </source>
</evidence>
<sequence length="499" mass="56056">MEITKGSDEKSSATDLAGADTSCKESECDVFPDRDWTVEEEGRACRKVDFTVLPLLCVGFLVFQFDRMNLASALTDGFADYIGIDQGTINLGNNLLFLGTVALEIPSNMLLQKIGPRKWLSFQVLLFGFVGIMQIFIRNRAGYIASRLCLGLAESGYIPGSIYTVSTWYTKKERARRVAIFFFGMFGGNAISPLFASGILKLGGVQGLKGWQWLFLIEGIITLCISMMFFFFLPGSPDNARPLAGRGIVRFSDRESYILQKRLERDSERRLTAKGMHIPLHVVWKTVKHWQRWPHFVSTFCVFSTWSPLTTYTPSIVMSLGFDRISANALSAVGGALALVVVFIFAIISDRTNQRGMSVMVAQLCYLTVLIVARSIHGQIGKWPNYVLWTAINAFAVGYHPVHNTWLQLNCREPEERSISIAMWVMSANTGMMVGTWYYRAADKPSFYNDGLRTQIIMVGVGFIAAMVQEILYRVHNRRVVDGRQRGLSEGKEPRIYVP</sequence>
<reference evidence="8" key="1">
    <citation type="submission" date="2022-07" db="EMBL/GenBank/DDBJ databases">
        <title>Fungi with potential for degradation of polypropylene.</title>
        <authorList>
            <person name="Gostincar C."/>
        </authorList>
    </citation>
    <scope>NUCLEOTIDE SEQUENCE</scope>
    <source>
        <strain evidence="8">EXF-13287</strain>
    </source>
</reference>
<evidence type="ECO:0000313" key="9">
    <source>
        <dbReference type="Proteomes" id="UP001174691"/>
    </source>
</evidence>
<name>A0AA38VXI0_9PEZI</name>
<evidence type="ECO:0000256" key="3">
    <source>
        <dbReference type="ARBA" id="ARBA00022692"/>
    </source>
</evidence>
<dbReference type="Pfam" id="PF07690">
    <property type="entry name" value="MFS_1"/>
    <property type="match status" value="1"/>
</dbReference>
<dbReference type="InterPro" id="IPR020846">
    <property type="entry name" value="MFS_dom"/>
</dbReference>
<evidence type="ECO:0000256" key="1">
    <source>
        <dbReference type="ARBA" id="ARBA00004141"/>
    </source>
</evidence>
<feature type="transmembrane region" description="Helical" evidence="6">
    <location>
        <begin position="211"/>
        <end position="233"/>
    </location>
</feature>
<feature type="transmembrane region" description="Helical" evidence="6">
    <location>
        <begin position="329"/>
        <end position="348"/>
    </location>
</feature>
<feature type="transmembrane region" description="Helical" evidence="6">
    <location>
        <begin position="178"/>
        <end position="199"/>
    </location>
</feature>
<dbReference type="Proteomes" id="UP001174691">
    <property type="component" value="Unassembled WGS sequence"/>
</dbReference>